<comment type="caution">
    <text evidence="1">The sequence shown here is derived from an EMBL/GenBank/DDBJ whole genome shotgun (WGS) entry which is preliminary data.</text>
</comment>
<dbReference type="RefSeq" id="WP_016176068.1">
    <property type="nucleotide sequence ID" value="NZ_KE136391.1"/>
</dbReference>
<proteinExistence type="predicted"/>
<dbReference type="EMBL" id="AHYT01000011">
    <property type="protein sequence ID" value="EOT26266.1"/>
    <property type="molecule type" value="Genomic_DNA"/>
</dbReference>
<keyword evidence="2" id="KW-1185">Reference proteome</keyword>
<protein>
    <submittedName>
        <fullName evidence="1">Uncharacterized protein</fullName>
    </submittedName>
</protein>
<sequence>MKKIFIFFLLAVFIILGSFSIYANKIVYENDVIDRLNPLLKKTTGYASLPKQVTYNNGQDYDVDKAKNREFQIPDDYDTLVVDSPEDINRLTFSGGQSPEGKNYAEVVHKGAYVYKINFISWNQIPDEIKPYLQK</sequence>
<dbReference type="OrthoDB" id="9805856at2"/>
<dbReference type="STRING" id="41997.RV16_GL000134"/>
<dbReference type="AlphaFoldDB" id="S0JGX1"/>
<dbReference type="PATRIC" id="fig|1139996.3.peg.2273"/>
<accession>S0JGX1</accession>
<dbReference type="eggNOG" id="COG5294">
    <property type="taxonomic scope" value="Bacteria"/>
</dbReference>
<dbReference type="SUPFAM" id="SSF159121">
    <property type="entry name" value="BC4932-like"/>
    <property type="match status" value="1"/>
</dbReference>
<dbReference type="Proteomes" id="UP000014136">
    <property type="component" value="Unassembled WGS sequence"/>
</dbReference>
<dbReference type="HOGENOM" id="CLU_090949_0_0_9"/>
<gene>
    <name evidence="1" type="ORF">OMQ_02315</name>
</gene>
<evidence type="ECO:0000313" key="2">
    <source>
        <dbReference type="Proteomes" id="UP000014136"/>
    </source>
</evidence>
<reference evidence="1 2" key="1">
    <citation type="submission" date="2013-03" db="EMBL/GenBank/DDBJ databases">
        <title>The Genome Sequence of Enterococcus saccharolyticus ATCC_43076 (Illumina only assembly).</title>
        <authorList>
            <consortium name="The Broad Institute Genomics Platform"/>
            <consortium name="The Broad Institute Genome Sequencing Center for Infectious Disease"/>
            <person name="Earl A."/>
            <person name="Russ C."/>
            <person name="Gilmore M."/>
            <person name="Surin D."/>
            <person name="Walker B."/>
            <person name="Young S."/>
            <person name="Zeng Q."/>
            <person name="Gargeya S."/>
            <person name="Fitzgerald M."/>
            <person name="Haas B."/>
            <person name="Abouelleil A."/>
            <person name="Allen A.W."/>
            <person name="Alvarado L."/>
            <person name="Arachchi H.M."/>
            <person name="Berlin A.M."/>
            <person name="Chapman S.B."/>
            <person name="Gainer-Dewar J."/>
            <person name="Goldberg J."/>
            <person name="Griggs A."/>
            <person name="Gujja S."/>
            <person name="Hansen M."/>
            <person name="Howarth C."/>
            <person name="Imamovic A."/>
            <person name="Ireland A."/>
            <person name="Larimer J."/>
            <person name="McCowan C."/>
            <person name="Murphy C."/>
            <person name="Pearson M."/>
            <person name="Poon T.W."/>
            <person name="Priest M."/>
            <person name="Roberts A."/>
            <person name="Saif S."/>
            <person name="Shea T."/>
            <person name="Sisk P."/>
            <person name="Sykes S."/>
            <person name="Wortman J."/>
            <person name="Nusbaum C."/>
            <person name="Birren B."/>
        </authorList>
    </citation>
    <scope>NUCLEOTIDE SEQUENCE [LARGE SCALE GENOMIC DNA]</scope>
    <source>
        <strain evidence="1 2">ATCC 43076</strain>
    </source>
</reference>
<organism evidence="1 2">
    <name type="scientific">Enterococcus saccharolyticus subsp. saccharolyticus ATCC 43076</name>
    <dbReference type="NCBI Taxonomy" id="1139996"/>
    <lineage>
        <taxon>Bacteria</taxon>
        <taxon>Bacillati</taxon>
        <taxon>Bacillota</taxon>
        <taxon>Bacilli</taxon>
        <taxon>Lactobacillales</taxon>
        <taxon>Enterococcaceae</taxon>
        <taxon>Enterococcus</taxon>
    </lineage>
</organism>
<dbReference type="InterPro" id="IPR036166">
    <property type="entry name" value="YxeA-like_sf"/>
</dbReference>
<evidence type="ECO:0000313" key="1">
    <source>
        <dbReference type="EMBL" id="EOT26266.1"/>
    </source>
</evidence>
<name>S0JGX1_9ENTE</name>